<organism evidence="3 4">
    <name type="scientific">Pedobacter steynii</name>
    <dbReference type="NCBI Taxonomy" id="430522"/>
    <lineage>
        <taxon>Bacteria</taxon>
        <taxon>Pseudomonadati</taxon>
        <taxon>Bacteroidota</taxon>
        <taxon>Sphingobacteriia</taxon>
        <taxon>Sphingobacteriales</taxon>
        <taxon>Sphingobacteriaceae</taxon>
        <taxon>Pedobacter</taxon>
    </lineage>
</organism>
<accession>A0A1D7QG60</accession>
<keyword evidence="1" id="KW-0812">Transmembrane</keyword>
<dbReference type="RefSeq" id="WP_069379360.1">
    <property type="nucleotide sequence ID" value="NZ_CP017141.1"/>
</dbReference>
<feature type="transmembrane region" description="Helical" evidence="1">
    <location>
        <begin position="93"/>
        <end position="111"/>
    </location>
</feature>
<protein>
    <recommendedName>
        <fullName evidence="2">Protein-glutamine gamma-glutamyltransferase-like C-terminal domain-containing protein</fullName>
    </recommendedName>
</protein>
<keyword evidence="4" id="KW-1185">Reference proteome</keyword>
<dbReference type="InterPro" id="IPR025403">
    <property type="entry name" value="TgpA-like_C"/>
</dbReference>
<sequence>MRRLFLIFMLIIVTIGGFAAPMVQKPGPKRLSNDSSKMILRNFDKEKIKAYTEQPEFSYKETPPEGRSLWSRFWRWFWDWFSRILENEVSGGLIKYGIIIALVGLVVFIIMKAMGLDLKIFTGKSKAIDVPYSESLENIHEINFRSEIEKAVAAGNYRLAVRLFYLHSLKVMNDNQMISWQPEKTNQTYVEEIADPDKRKQFGALTTRFEYIWYGEFFIDKESFAEVKSDFDRFNRRGA</sequence>
<evidence type="ECO:0000256" key="1">
    <source>
        <dbReference type="SAM" id="Phobius"/>
    </source>
</evidence>
<proteinExistence type="predicted"/>
<dbReference type="KEGG" id="psty:BFS30_11130"/>
<gene>
    <name evidence="3" type="ORF">BFS30_11130</name>
</gene>
<dbReference type="Proteomes" id="UP000094313">
    <property type="component" value="Chromosome"/>
</dbReference>
<dbReference type="Pfam" id="PF13559">
    <property type="entry name" value="DUF4129"/>
    <property type="match status" value="1"/>
</dbReference>
<name>A0A1D7QG60_9SPHI</name>
<dbReference type="OrthoDB" id="5491447at2"/>
<feature type="domain" description="Protein-glutamine gamma-glutamyltransferase-like C-terminal" evidence="2">
    <location>
        <begin position="165"/>
        <end position="226"/>
    </location>
</feature>
<keyword evidence="1" id="KW-1133">Transmembrane helix</keyword>
<dbReference type="EMBL" id="CP017141">
    <property type="protein sequence ID" value="AOM77672.1"/>
    <property type="molecule type" value="Genomic_DNA"/>
</dbReference>
<keyword evidence="1" id="KW-0472">Membrane</keyword>
<evidence type="ECO:0000259" key="2">
    <source>
        <dbReference type="Pfam" id="PF13559"/>
    </source>
</evidence>
<dbReference type="AlphaFoldDB" id="A0A1D7QG60"/>
<evidence type="ECO:0000313" key="3">
    <source>
        <dbReference type="EMBL" id="AOM77672.1"/>
    </source>
</evidence>
<reference evidence="3 4" key="1">
    <citation type="submission" date="2016-08" db="EMBL/GenBank/DDBJ databases">
        <authorList>
            <person name="Seilhamer J.J."/>
        </authorList>
    </citation>
    <scope>NUCLEOTIDE SEQUENCE [LARGE SCALE GENOMIC DNA]</scope>
    <source>
        <strain evidence="3 4">DX4</strain>
    </source>
</reference>
<evidence type="ECO:0000313" key="4">
    <source>
        <dbReference type="Proteomes" id="UP000094313"/>
    </source>
</evidence>